<comment type="caution">
    <text evidence="12">The sequence shown here is derived from an EMBL/GenBank/DDBJ whole genome shotgun (WGS) entry which is preliminary data.</text>
</comment>
<dbReference type="Pfam" id="PF01187">
    <property type="entry name" value="MIF"/>
    <property type="match status" value="1"/>
</dbReference>
<dbReference type="Gene3D" id="3.30.429.10">
    <property type="entry name" value="Macrophage Migration Inhibitory Factor"/>
    <property type="match status" value="1"/>
</dbReference>
<dbReference type="RefSeq" id="WP_032524757.1">
    <property type="nucleotide sequence ID" value="NZ_CP138934.1"/>
</dbReference>
<dbReference type="OrthoDB" id="5769863at2"/>
<comment type="catalytic activity">
    <reaction evidence="5">
        <text>3-phenylpyruvate = enol-phenylpyruvate</text>
        <dbReference type="Rhea" id="RHEA:17097"/>
        <dbReference type="ChEBI" id="CHEBI:16815"/>
        <dbReference type="ChEBI" id="CHEBI:18005"/>
        <dbReference type="EC" id="5.3.2.1"/>
    </reaction>
</comment>
<dbReference type="SUPFAM" id="SSF55331">
    <property type="entry name" value="Tautomerase/MIF"/>
    <property type="match status" value="1"/>
</dbReference>
<name>A0A0A1ZAT1_PROMR</name>
<dbReference type="EC" id="5.3.2.1" evidence="8"/>
<evidence type="ECO:0000256" key="3">
    <source>
        <dbReference type="ARBA" id="ARBA00022525"/>
    </source>
</evidence>
<dbReference type="STRING" id="59925.EU91_1297"/>
<dbReference type="AlphaFoldDB" id="A0A0A1ZAT1"/>
<protein>
    <recommendedName>
        <fullName evidence="11">L-dopachrome isomerase</fullName>
        <ecNumber evidence="8">5.3.2.1</ecNumber>
        <ecNumber evidence="7">5.3.3.12</ecNumber>
    </recommendedName>
    <alternativeName>
        <fullName evidence="9">L-dopachrome tautomerase</fullName>
    </alternativeName>
    <alternativeName>
        <fullName evidence="10">Phenylpyruvate tautomerase</fullName>
    </alternativeName>
</protein>
<dbReference type="GO" id="GO:0050178">
    <property type="term" value="F:phenylpyruvate tautomerase activity"/>
    <property type="evidence" value="ECO:0007669"/>
    <property type="project" value="UniProtKB-EC"/>
</dbReference>
<evidence type="ECO:0000256" key="5">
    <source>
        <dbReference type="ARBA" id="ARBA00036735"/>
    </source>
</evidence>
<dbReference type="EC" id="5.3.3.12" evidence="7"/>
<dbReference type="PANTHER" id="PTHR11954">
    <property type="entry name" value="D-DOPACHROME DECARBOXYLASE"/>
    <property type="match status" value="1"/>
</dbReference>
<dbReference type="InterPro" id="IPR014347">
    <property type="entry name" value="Tautomerase/MIF_sf"/>
</dbReference>
<comment type="catalytic activity">
    <reaction evidence="6">
        <text>L-dopachrome = 5,6-dihydroxyindole-2-carboxylate</text>
        <dbReference type="Rhea" id="RHEA:13041"/>
        <dbReference type="ChEBI" id="CHEBI:16875"/>
        <dbReference type="ChEBI" id="CHEBI:57509"/>
        <dbReference type="EC" id="5.3.3.12"/>
    </reaction>
</comment>
<evidence type="ECO:0000256" key="6">
    <source>
        <dbReference type="ARBA" id="ARBA00036823"/>
    </source>
</evidence>
<dbReference type="Proteomes" id="UP000030598">
    <property type="component" value="Unassembled WGS sequence"/>
</dbReference>
<dbReference type="GO" id="GO:0005125">
    <property type="term" value="F:cytokine activity"/>
    <property type="evidence" value="ECO:0007669"/>
    <property type="project" value="UniProtKB-KW"/>
</dbReference>
<evidence type="ECO:0000256" key="1">
    <source>
        <dbReference type="ARBA" id="ARBA00004613"/>
    </source>
</evidence>
<dbReference type="PANTHER" id="PTHR11954:SF6">
    <property type="entry name" value="MACROPHAGE MIGRATION INHIBITORY FACTOR"/>
    <property type="match status" value="1"/>
</dbReference>
<evidence type="ECO:0000256" key="9">
    <source>
        <dbReference type="ARBA" id="ARBA00041631"/>
    </source>
</evidence>
<dbReference type="GO" id="GO:0004167">
    <property type="term" value="F:dopachrome isomerase activity"/>
    <property type="evidence" value="ECO:0007669"/>
    <property type="project" value="UniProtKB-EC"/>
</dbReference>
<proteinExistence type="predicted"/>
<sequence>MPYINLSTSIKVDDKEKLLKEISILVSSLTNKSEKFVMAKLEDETKMFFGDESPCCFLEIKSIGSINPSEMANPISNFVYEKMGIPIDKIYISFEDLPASMWAWNGRPFG</sequence>
<keyword evidence="4" id="KW-0413">Isomerase</keyword>
<comment type="subcellular location">
    <subcellularLocation>
        <location evidence="1">Secreted</location>
    </subcellularLocation>
</comment>
<accession>A0A0A1ZAT1</accession>
<evidence type="ECO:0000256" key="4">
    <source>
        <dbReference type="ARBA" id="ARBA00023235"/>
    </source>
</evidence>
<evidence type="ECO:0000313" key="12">
    <source>
        <dbReference type="EMBL" id="KGF86535.1"/>
    </source>
</evidence>
<dbReference type="GO" id="GO:0005615">
    <property type="term" value="C:extracellular space"/>
    <property type="evidence" value="ECO:0007669"/>
    <property type="project" value="UniProtKB-KW"/>
</dbReference>
<dbReference type="eggNOG" id="COG1942">
    <property type="taxonomic scope" value="Bacteria"/>
</dbReference>
<evidence type="ECO:0000256" key="8">
    <source>
        <dbReference type="ARBA" id="ARBA00039086"/>
    </source>
</evidence>
<evidence type="ECO:0000256" key="11">
    <source>
        <dbReference type="ARBA" id="ARBA00042730"/>
    </source>
</evidence>
<evidence type="ECO:0000256" key="2">
    <source>
        <dbReference type="ARBA" id="ARBA00022514"/>
    </source>
</evidence>
<evidence type="ECO:0000256" key="7">
    <source>
        <dbReference type="ARBA" id="ARBA00038932"/>
    </source>
</evidence>
<keyword evidence="2" id="KW-0202">Cytokine</keyword>
<gene>
    <name evidence="12" type="ORF">EU91_1297</name>
</gene>
<reference evidence="13" key="1">
    <citation type="journal article" date="2014" name="Sci. Data">
        <title>Genomes of diverse isolates of the marine cyanobacterium Prochlorococcus.</title>
        <authorList>
            <person name="Biller S."/>
            <person name="Berube P."/>
            <person name="Thompson J."/>
            <person name="Kelly L."/>
            <person name="Roggensack S."/>
            <person name="Awad L."/>
            <person name="Roache-Johnson K."/>
            <person name="Ding H."/>
            <person name="Giovannoni S.J."/>
            <person name="Moore L.R."/>
            <person name="Chisholm S.W."/>
        </authorList>
    </citation>
    <scope>NUCLEOTIDE SEQUENCE [LARGE SCALE GENOMIC DNA]</scope>
    <source>
        <strain evidence="13">GP2</strain>
    </source>
</reference>
<dbReference type="EMBL" id="JNAH01000007">
    <property type="protein sequence ID" value="KGF86535.1"/>
    <property type="molecule type" value="Genomic_DNA"/>
</dbReference>
<evidence type="ECO:0000256" key="10">
    <source>
        <dbReference type="ARBA" id="ARBA00041912"/>
    </source>
</evidence>
<organism evidence="12 13">
    <name type="scientific">Prochlorococcus marinus str. GP2</name>
    <dbReference type="NCBI Taxonomy" id="59925"/>
    <lineage>
        <taxon>Bacteria</taxon>
        <taxon>Bacillati</taxon>
        <taxon>Cyanobacteriota</taxon>
        <taxon>Cyanophyceae</taxon>
        <taxon>Synechococcales</taxon>
        <taxon>Prochlorococcaceae</taxon>
        <taxon>Prochlorococcus</taxon>
    </lineage>
</organism>
<dbReference type="InterPro" id="IPR001398">
    <property type="entry name" value="Macrophage_inhib_fac"/>
</dbReference>
<evidence type="ECO:0000313" key="13">
    <source>
        <dbReference type="Proteomes" id="UP000030598"/>
    </source>
</evidence>
<keyword evidence="3" id="KW-0964">Secreted</keyword>